<dbReference type="Gene3D" id="3.30.70.270">
    <property type="match status" value="1"/>
</dbReference>
<dbReference type="EC" id="2.7.7.7" evidence="4"/>
<evidence type="ECO:0000259" key="5">
    <source>
        <dbReference type="PROSITE" id="PS50173"/>
    </source>
</evidence>
<dbReference type="Pfam" id="PF00817">
    <property type="entry name" value="IMS"/>
    <property type="match status" value="1"/>
</dbReference>
<dbReference type="GO" id="GO:0000287">
    <property type="term" value="F:magnesium ion binding"/>
    <property type="evidence" value="ECO:0007669"/>
    <property type="project" value="UniProtKB-UniRule"/>
</dbReference>
<dbReference type="Proteomes" id="UP000295621">
    <property type="component" value="Unassembled WGS sequence"/>
</dbReference>
<comment type="function">
    <text evidence="2 4">Poorly processive, error-prone DNA polymerase involved in untargeted mutagenesis. Copies undamaged DNA at stalled replication forks, which arise in vivo from mismatched or misaligned primer ends. These misaligned primers can be extended by PolIV. Exhibits no 3'-5' exonuclease (proofreading) activity. May be involved in translesional synthesis, in conjunction with the beta clamp from PolIII.</text>
</comment>
<dbReference type="PANTHER" id="PTHR11076">
    <property type="entry name" value="DNA REPAIR POLYMERASE UMUC / TRANSFERASE FAMILY MEMBER"/>
    <property type="match status" value="1"/>
</dbReference>
<dbReference type="Pfam" id="PF11799">
    <property type="entry name" value="IMS_C"/>
    <property type="match status" value="1"/>
</dbReference>
<keyword evidence="4 6" id="KW-0808">Transferase</keyword>
<evidence type="ECO:0000313" key="6">
    <source>
        <dbReference type="EMBL" id="TDC53799.1"/>
    </source>
</evidence>
<name>A0A4R4RWL1_9ACTN</name>
<comment type="caution">
    <text evidence="6">The sequence shown here is derived from an EMBL/GenBank/DDBJ whole genome shotgun (WGS) entry which is preliminary data.</text>
</comment>
<dbReference type="Gene3D" id="3.40.1170.60">
    <property type="match status" value="1"/>
</dbReference>
<dbReference type="NCBIfam" id="NF002677">
    <property type="entry name" value="PRK02406.1"/>
    <property type="match status" value="1"/>
</dbReference>
<keyword evidence="4" id="KW-0479">Metal-binding</keyword>
<dbReference type="InterPro" id="IPR001126">
    <property type="entry name" value="UmuC"/>
</dbReference>
<gene>
    <name evidence="4" type="primary">dinB</name>
    <name evidence="6" type="ORF">E1212_04780</name>
</gene>
<dbReference type="NCBIfam" id="NF003015">
    <property type="entry name" value="PRK03858.1"/>
    <property type="match status" value="1"/>
</dbReference>
<dbReference type="AlphaFoldDB" id="A0A4R4RWL1"/>
<keyword evidence="4 6" id="KW-0548">Nucleotidyltransferase</keyword>
<reference evidence="6 7" key="1">
    <citation type="submission" date="2019-02" db="EMBL/GenBank/DDBJ databases">
        <title>Draft genome sequences of novel Actinobacteria.</title>
        <authorList>
            <person name="Sahin N."/>
            <person name="Ay H."/>
            <person name="Saygin H."/>
        </authorList>
    </citation>
    <scope>NUCLEOTIDE SEQUENCE [LARGE SCALE GENOMIC DNA]</scope>
    <source>
        <strain evidence="6 7">KC603</strain>
    </source>
</reference>
<dbReference type="PANTHER" id="PTHR11076:SF33">
    <property type="entry name" value="DNA POLYMERASE KAPPA"/>
    <property type="match status" value="1"/>
</dbReference>
<keyword evidence="4" id="KW-0515">Mutator protein</keyword>
<organism evidence="6 7">
    <name type="scientific">Jiangella ureilytica</name>
    <dbReference type="NCBI Taxonomy" id="2530374"/>
    <lineage>
        <taxon>Bacteria</taxon>
        <taxon>Bacillati</taxon>
        <taxon>Actinomycetota</taxon>
        <taxon>Actinomycetes</taxon>
        <taxon>Jiangellales</taxon>
        <taxon>Jiangellaceae</taxon>
        <taxon>Jiangella</taxon>
    </lineage>
</organism>
<dbReference type="GO" id="GO:0005829">
    <property type="term" value="C:cytosol"/>
    <property type="evidence" value="ECO:0007669"/>
    <property type="project" value="TreeGrafter"/>
</dbReference>
<keyword evidence="4" id="KW-0234">DNA repair</keyword>
<dbReference type="GO" id="GO:0009432">
    <property type="term" value="P:SOS response"/>
    <property type="evidence" value="ECO:0007669"/>
    <property type="project" value="TreeGrafter"/>
</dbReference>
<dbReference type="Gene3D" id="1.10.150.20">
    <property type="entry name" value="5' to 3' exonuclease, C-terminal subdomain"/>
    <property type="match status" value="1"/>
</dbReference>
<comment type="subunit">
    <text evidence="4">Monomer.</text>
</comment>
<dbReference type="InterPro" id="IPR022880">
    <property type="entry name" value="DNApol_IV"/>
</dbReference>
<dbReference type="OrthoDB" id="9808813at2"/>
<dbReference type="HAMAP" id="MF_01113">
    <property type="entry name" value="DNApol_IV"/>
    <property type="match status" value="1"/>
</dbReference>
<dbReference type="InterPro" id="IPR017961">
    <property type="entry name" value="DNA_pol_Y-fam_little_finger"/>
</dbReference>
<dbReference type="GO" id="GO:0003684">
    <property type="term" value="F:damaged DNA binding"/>
    <property type="evidence" value="ECO:0007669"/>
    <property type="project" value="InterPro"/>
</dbReference>
<dbReference type="InterPro" id="IPR043128">
    <property type="entry name" value="Rev_trsase/Diguanyl_cyclase"/>
</dbReference>
<keyword evidence="7" id="KW-1185">Reference proteome</keyword>
<feature type="site" description="Substrate discrimination" evidence="4">
    <location>
        <position position="16"/>
    </location>
</feature>
<comment type="catalytic activity">
    <reaction evidence="3 4">
        <text>DNA(n) + a 2'-deoxyribonucleoside 5'-triphosphate = DNA(n+1) + diphosphate</text>
        <dbReference type="Rhea" id="RHEA:22508"/>
        <dbReference type="Rhea" id="RHEA-COMP:17339"/>
        <dbReference type="Rhea" id="RHEA-COMP:17340"/>
        <dbReference type="ChEBI" id="CHEBI:33019"/>
        <dbReference type="ChEBI" id="CHEBI:61560"/>
        <dbReference type="ChEBI" id="CHEBI:173112"/>
        <dbReference type="EC" id="2.7.7.7"/>
    </reaction>
</comment>
<dbReference type="InterPro" id="IPR050116">
    <property type="entry name" value="DNA_polymerase-Y"/>
</dbReference>
<dbReference type="GO" id="GO:0006281">
    <property type="term" value="P:DNA repair"/>
    <property type="evidence" value="ECO:0007669"/>
    <property type="project" value="UniProtKB-UniRule"/>
</dbReference>
<keyword evidence="4" id="KW-0963">Cytoplasm</keyword>
<dbReference type="InterPro" id="IPR024728">
    <property type="entry name" value="PolY_HhH_motif"/>
</dbReference>
<evidence type="ECO:0000313" key="7">
    <source>
        <dbReference type="Proteomes" id="UP000295621"/>
    </source>
</evidence>
<proteinExistence type="inferred from homology"/>
<dbReference type="GO" id="GO:0042276">
    <property type="term" value="P:error-prone translesion synthesis"/>
    <property type="evidence" value="ECO:0007669"/>
    <property type="project" value="TreeGrafter"/>
</dbReference>
<dbReference type="InterPro" id="IPR043502">
    <property type="entry name" value="DNA/RNA_pol_sf"/>
</dbReference>
<evidence type="ECO:0000256" key="4">
    <source>
        <dbReference type="HAMAP-Rule" id="MF_01113"/>
    </source>
</evidence>
<dbReference type="Pfam" id="PF11798">
    <property type="entry name" value="IMS_HHH"/>
    <property type="match status" value="1"/>
</dbReference>
<evidence type="ECO:0000256" key="2">
    <source>
        <dbReference type="ARBA" id="ARBA00025589"/>
    </source>
</evidence>
<keyword evidence="4" id="KW-0238">DNA-binding</keyword>
<comment type="cofactor">
    <cofactor evidence="4">
        <name>Mg(2+)</name>
        <dbReference type="ChEBI" id="CHEBI:18420"/>
    </cofactor>
    <text evidence="4">Binds 2 magnesium ions per subunit.</text>
</comment>
<dbReference type="GO" id="GO:0006261">
    <property type="term" value="P:DNA-templated DNA replication"/>
    <property type="evidence" value="ECO:0007669"/>
    <property type="project" value="UniProtKB-UniRule"/>
</dbReference>
<dbReference type="SUPFAM" id="SSF56672">
    <property type="entry name" value="DNA/RNA polymerases"/>
    <property type="match status" value="1"/>
</dbReference>
<comment type="subcellular location">
    <subcellularLocation>
        <location evidence="4">Cytoplasm</location>
    </subcellularLocation>
</comment>
<feature type="domain" description="UmuC" evidence="5">
    <location>
        <begin position="7"/>
        <end position="183"/>
    </location>
</feature>
<dbReference type="CDD" id="cd03586">
    <property type="entry name" value="PolY_Pol_IV_kappa"/>
    <property type="match status" value="1"/>
</dbReference>
<evidence type="ECO:0000256" key="3">
    <source>
        <dbReference type="ARBA" id="ARBA00049244"/>
    </source>
</evidence>
<feature type="active site" evidence="4">
    <location>
        <position position="102"/>
    </location>
</feature>
<evidence type="ECO:0000256" key="1">
    <source>
        <dbReference type="ARBA" id="ARBA00010945"/>
    </source>
</evidence>
<accession>A0A4R4RWL1</accession>
<feature type="binding site" evidence="4">
    <location>
        <position position="11"/>
    </location>
    <ligand>
        <name>Mg(2+)</name>
        <dbReference type="ChEBI" id="CHEBI:18420"/>
    </ligand>
</feature>
<sequence>MARAANILHADLDAFYASVEQRDDPDLRGRPVIVGMGVVLAASYEAKAHGVRTAMGGRQARRLCPDAVVVSPRMSAYSAASEAVFEVFRQTTPLVEGISIDEAFLDVGGLALISGSPADIAARLRREVLRKVGLPITVGVARTKFLAKVASAVAKPDGLLVVEPDREQEFLHPLPIERLWGVGEKTAVKLRRRGIMTVGDIALVPERSLAAIVGPAAGRHLHALATGRDPRRVVVGVRRHSIGSQHALGHRSRTPAELDAVVVGIIDRVTRRLRAARRVARTVVLRLRFGDYTRATRSHTLAEPTSHTGQLLTVARSLVAAVGPTIEQRGLTLVGVALSNLEDDDPLQLPLPIDRHGGAALDATIDDVRDRFGTRAVTRAVLLNRDEALVMPMLPD</sequence>
<dbReference type="PROSITE" id="PS50173">
    <property type="entry name" value="UMUC"/>
    <property type="match status" value="1"/>
</dbReference>
<keyword evidence="4" id="KW-0239">DNA-directed DNA polymerase</keyword>
<dbReference type="SUPFAM" id="SSF100879">
    <property type="entry name" value="Lesion bypass DNA polymerase (Y-family), little finger domain"/>
    <property type="match status" value="1"/>
</dbReference>
<dbReference type="GO" id="GO:0003887">
    <property type="term" value="F:DNA-directed DNA polymerase activity"/>
    <property type="evidence" value="ECO:0007669"/>
    <property type="project" value="UniProtKB-UniRule"/>
</dbReference>
<dbReference type="InterPro" id="IPR036775">
    <property type="entry name" value="DNA_pol_Y-fam_lit_finger_sf"/>
</dbReference>
<dbReference type="Gene3D" id="3.30.1490.100">
    <property type="entry name" value="DNA polymerase, Y-family, little finger domain"/>
    <property type="match status" value="1"/>
</dbReference>
<keyword evidence="4" id="KW-0460">Magnesium</keyword>
<keyword evidence="4" id="KW-0227">DNA damage</keyword>
<comment type="similarity">
    <text evidence="1 4">Belongs to the DNA polymerase type-Y family.</text>
</comment>
<dbReference type="EMBL" id="SMKL01000007">
    <property type="protein sequence ID" value="TDC53799.1"/>
    <property type="molecule type" value="Genomic_DNA"/>
</dbReference>
<protein>
    <recommendedName>
        <fullName evidence="4">DNA polymerase IV</fullName>
        <shortName evidence="4">Pol IV</shortName>
        <ecNumber evidence="4">2.7.7.7</ecNumber>
    </recommendedName>
</protein>
<keyword evidence="4" id="KW-0235">DNA replication</keyword>
<feature type="binding site" evidence="4">
    <location>
        <position position="101"/>
    </location>
    <ligand>
        <name>Mg(2+)</name>
        <dbReference type="ChEBI" id="CHEBI:18420"/>
    </ligand>
</feature>